<proteinExistence type="predicted"/>
<comment type="caution">
    <text evidence="3">The sequence shown here is derived from an EMBL/GenBank/DDBJ whole genome shotgun (WGS) entry which is preliminary data.</text>
</comment>
<feature type="transmembrane region" description="Helical" evidence="1">
    <location>
        <begin position="85"/>
        <end position="107"/>
    </location>
</feature>
<feature type="transmembrane region" description="Helical" evidence="1">
    <location>
        <begin position="46"/>
        <end position="70"/>
    </location>
</feature>
<evidence type="ECO:0000313" key="3">
    <source>
        <dbReference type="EMBL" id="KAJ7636202.1"/>
    </source>
</evidence>
<evidence type="ECO:0000313" key="4">
    <source>
        <dbReference type="Proteomes" id="UP001221142"/>
    </source>
</evidence>
<dbReference type="Proteomes" id="UP001221142">
    <property type="component" value="Unassembled WGS sequence"/>
</dbReference>
<feature type="domain" description="DUF6534" evidence="2">
    <location>
        <begin position="167"/>
        <end position="253"/>
    </location>
</feature>
<gene>
    <name evidence="3" type="ORF">FB45DRAFT_444053</name>
</gene>
<protein>
    <recommendedName>
        <fullName evidence="2">DUF6534 domain-containing protein</fullName>
    </recommendedName>
</protein>
<keyword evidence="1" id="KW-0472">Membrane</keyword>
<reference evidence="3" key="1">
    <citation type="submission" date="2023-03" db="EMBL/GenBank/DDBJ databases">
        <title>Massive genome expansion in bonnet fungi (Mycena s.s.) driven by repeated elements and novel gene families across ecological guilds.</title>
        <authorList>
            <consortium name="Lawrence Berkeley National Laboratory"/>
            <person name="Harder C.B."/>
            <person name="Miyauchi S."/>
            <person name="Viragh M."/>
            <person name="Kuo A."/>
            <person name="Thoen E."/>
            <person name="Andreopoulos B."/>
            <person name="Lu D."/>
            <person name="Skrede I."/>
            <person name="Drula E."/>
            <person name="Henrissat B."/>
            <person name="Morin E."/>
            <person name="Kohler A."/>
            <person name="Barry K."/>
            <person name="LaButti K."/>
            <person name="Morin E."/>
            <person name="Salamov A."/>
            <person name="Lipzen A."/>
            <person name="Mereny Z."/>
            <person name="Hegedus B."/>
            <person name="Baldrian P."/>
            <person name="Stursova M."/>
            <person name="Weitz H."/>
            <person name="Taylor A."/>
            <person name="Grigoriev I.V."/>
            <person name="Nagy L.G."/>
            <person name="Martin F."/>
            <person name="Kauserud H."/>
        </authorList>
    </citation>
    <scope>NUCLEOTIDE SEQUENCE</scope>
    <source>
        <strain evidence="3">9284</strain>
    </source>
</reference>
<dbReference type="PANTHER" id="PTHR40465">
    <property type="entry name" value="CHROMOSOME 1, WHOLE GENOME SHOTGUN SEQUENCE"/>
    <property type="match status" value="1"/>
</dbReference>
<keyword evidence="1" id="KW-0812">Transmembrane</keyword>
<feature type="transmembrane region" description="Helical" evidence="1">
    <location>
        <begin position="119"/>
        <end position="139"/>
    </location>
</feature>
<dbReference type="InterPro" id="IPR045339">
    <property type="entry name" value="DUF6534"/>
</dbReference>
<keyword evidence="4" id="KW-1185">Reference proteome</keyword>
<keyword evidence="1" id="KW-1133">Transmembrane helix</keyword>
<dbReference type="AlphaFoldDB" id="A0AAD7C0S3"/>
<dbReference type="PANTHER" id="PTHR40465:SF1">
    <property type="entry name" value="DUF6534 DOMAIN-CONTAINING PROTEIN"/>
    <property type="match status" value="1"/>
</dbReference>
<accession>A0AAD7C0S3</accession>
<feature type="transmembrane region" description="Helical" evidence="1">
    <location>
        <begin position="202"/>
        <end position="221"/>
    </location>
</feature>
<feature type="transmembrane region" description="Helical" evidence="1">
    <location>
        <begin position="227"/>
        <end position="249"/>
    </location>
</feature>
<evidence type="ECO:0000259" key="2">
    <source>
        <dbReference type="Pfam" id="PF20152"/>
    </source>
</evidence>
<feature type="transmembrane region" description="Helical" evidence="1">
    <location>
        <begin position="12"/>
        <end position="34"/>
    </location>
</feature>
<dbReference type="Pfam" id="PF20152">
    <property type="entry name" value="DUF6534"/>
    <property type="match status" value="1"/>
</dbReference>
<name>A0AAD7C0S3_9AGAR</name>
<evidence type="ECO:0000256" key="1">
    <source>
        <dbReference type="SAM" id="Phobius"/>
    </source>
</evidence>
<organism evidence="3 4">
    <name type="scientific">Roridomyces roridus</name>
    <dbReference type="NCBI Taxonomy" id="1738132"/>
    <lineage>
        <taxon>Eukaryota</taxon>
        <taxon>Fungi</taxon>
        <taxon>Dikarya</taxon>
        <taxon>Basidiomycota</taxon>
        <taxon>Agaricomycotina</taxon>
        <taxon>Agaricomycetes</taxon>
        <taxon>Agaricomycetidae</taxon>
        <taxon>Agaricales</taxon>
        <taxon>Marasmiineae</taxon>
        <taxon>Mycenaceae</taxon>
        <taxon>Roridomyces</taxon>
    </lineage>
</organism>
<dbReference type="EMBL" id="JARKIF010000006">
    <property type="protein sequence ID" value="KAJ7636202.1"/>
    <property type="molecule type" value="Genomic_DNA"/>
</dbReference>
<feature type="transmembrane region" description="Helical" evidence="1">
    <location>
        <begin position="159"/>
        <end position="181"/>
    </location>
</feature>
<sequence>MSPTIANTLGAAFIGFAFSCVVFGMNTTQVLSYLQRYPEDRLVYKLLVCLIWVLELVDQAFIGHSVYYYVIQHFAEPFTLLTQAVVWSLIVQLTIGALIGTIVRLCFAMRVWRFSEQNIFVTAVVVVLALGELGLSIAFTTRAFQNPFVVTLPNLKLLASFSLGAGVVADVFTAAALCFFLRRFRTGNNARSDSLVNTLTIYAINTGVFTSTISLLTLIFYDRNPDTFQFIGFYFVLSKLYGISFLCTLNTRRIIRGKGTDREYGPTTGSSGISNNRFYVSRARREGNVFQPSEAVSSVSKGLEIGVHQEVSISTDMELSPTQFETLYPHPYVR</sequence>